<dbReference type="RefSeq" id="WP_099518957.1">
    <property type="nucleotide sequence ID" value="NZ_CP016808.1"/>
</dbReference>
<feature type="transmembrane region" description="Helical" evidence="1">
    <location>
        <begin position="6"/>
        <end position="24"/>
    </location>
</feature>
<dbReference type="EMBL" id="CP016808">
    <property type="protein sequence ID" value="ANY67776.1"/>
    <property type="molecule type" value="Genomic_DNA"/>
</dbReference>
<sequence length="60" mass="6774">MENALIVLVTISIIAVVVFVKVWWDGNGMSWRFIKWYFGIFLILAVAGSTVTFFMSKGLS</sequence>
<reference evidence="2" key="1">
    <citation type="submission" date="2016-08" db="EMBL/GenBank/DDBJ databases">
        <title>Complete Genome Seqeunce of Paenibacillus sp. BIHB 4019 from tea rhizoplane.</title>
        <authorList>
            <person name="Thakur R."/>
            <person name="Swarnkar M.K."/>
            <person name="Gulati A."/>
        </authorList>
    </citation>
    <scope>NUCLEOTIDE SEQUENCE [LARGE SCALE GENOMIC DNA]</scope>
    <source>
        <strain evidence="2">BIHB4019</strain>
    </source>
</reference>
<feature type="transmembrane region" description="Helical" evidence="1">
    <location>
        <begin position="36"/>
        <end position="55"/>
    </location>
</feature>
<accession>A0A1B2DJA0</accession>
<proteinExistence type="predicted"/>
<evidence type="ECO:0000313" key="2">
    <source>
        <dbReference type="EMBL" id="ANY67776.1"/>
    </source>
</evidence>
<keyword evidence="1" id="KW-1133">Transmembrane helix</keyword>
<keyword evidence="1" id="KW-0472">Membrane</keyword>
<gene>
    <name evidence="2" type="ORF">BBD42_15850</name>
</gene>
<dbReference type="AlphaFoldDB" id="A0A1B2DJA0"/>
<protein>
    <submittedName>
        <fullName evidence="2">Uncharacterized protein</fullName>
    </submittedName>
</protein>
<organism evidence="2">
    <name type="scientific">Paenibacillus sp. BIHB 4019</name>
    <dbReference type="NCBI Taxonomy" id="1870819"/>
    <lineage>
        <taxon>Bacteria</taxon>
        <taxon>Bacillati</taxon>
        <taxon>Bacillota</taxon>
        <taxon>Bacilli</taxon>
        <taxon>Bacillales</taxon>
        <taxon>Paenibacillaceae</taxon>
        <taxon>Paenibacillus</taxon>
    </lineage>
</organism>
<keyword evidence="1" id="KW-0812">Transmembrane</keyword>
<evidence type="ECO:0000256" key="1">
    <source>
        <dbReference type="SAM" id="Phobius"/>
    </source>
</evidence>
<name>A0A1B2DJA0_9BACL</name>